<evidence type="ECO:0000313" key="2">
    <source>
        <dbReference type="Proteomes" id="UP000271162"/>
    </source>
</evidence>
<dbReference type="OMA" id="PHKAYNP"/>
<dbReference type="Proteomes" id="UP000271162">
    <property type="component" value="Unassembled WGS sequence"/>
</dbReference>
<evidence type="ECO:0000313" key="1">
    <source>
        <dbReference type="EMBL" id="VDL74386.1"/>
    </source>
</evidence>
<dbReference type="AlphaFoldDB" id="A0A0N4Y4H5"/>
<accession>A0A0N4Y4H5</accession>
<protein>
    <submittedName>
        <fullName evidence="1 3">Uncharacterized protein</fullName>
    </submittedName>
</protein>
<reference evidence="1 2" key="2">
    <citation type="submission" date="2018-11" db="EMBL/GenBank/DDBJ databases">
        <authorList>
            <consortium name="Pathogen Informatics"/>
        </authorList>
    </citation>
    <scope>NUCLEOTIDE SEQUENCE [LARGE SCALE GENOMIC DNA]</scope>
</reference>
<dbReference type="WBParaSite" id="NBR_0001079601-mRNA-1">
    <property type="protein sequence ID" value="NBR_0001079601-mRNA-1"/>
    <property type="gene ID" value="NBR_0001079601"/>
</dbReference>
<keyword evidence="2" id="KW-1185">Reference proteome</keyword>
<gene>
    <name evidence="1" type="ORF">NBR_LOCUS10797</name>
</gene>
<sequence>MYHPHLGTFRERKMFTTLAPSLCIPSRNRRCSYEFVPHKAYNPKQGEWLVERDRNYRVMLPRLTMQPREQLQVKEPPSLRRCYTLPTSTTRFENWFRYWRGRTCGLDYMAPFLQPEDWRPAEDRRYQRIYWAQDILPITPSCRHATNFMLSAY</sequence>
<evidence type="ECO:0000313" key="3">
    <source>
        <dbReference type="WBParaSite" id="NBR_0001079601-mRNA-1"/>
    </source>
</evidence>
<reference evidence="3" key="1">
    <citation type="submission" date="2017-02" db="UniProtKB">
        <authorList>
            <consortium name="WormBaseParasite"/>
        </authorList>
    </citation>
    <scope>IDENTIFICATION</scope>
</reference>
<organism evidence="3">
    <name type="scientific">Nippostrongylus brasiliensis</name>
    <name type="common">Rat hookworm</name>
    <dbReference type="NCBI Taxonomy" id="27835"/>
    <lineage>
        <taxon>Eukaryota</taxon>
        <taxon>Metazoa</taxon>
        <taxon>Ecdysozoa</taxon>
        <taxon>Nematoda</taxon>
        <taxon>Chromadorea</taxon>
        <taxon>Rhabditida</taxon>
        <taxon>Rhabditina</taxon>
        <taxon>Rhabditomorpha</taxon>
        <taxon>Strongyloidea</taxon>
        <taxon>Heligmosomidae</taxon>
        <taxon>Nippostrongylus</taxon>
    </lineage>
</organism>
<dbReference type="EMBL" id="UYSL01020389">
    <property type="protein sequence ID" value="VDL74386.1"/>
    <property type="molecule type" value="Genomic_DNA"/>
</dbReference>
<dbReference type="STRING" id="27835.A0A0N4Y4H5"/>
<proteinExistence type="predicted"/>
<name>A0A0N4Y4H5_NIPBR</name>